<evidence type="ECO:0000313" key="6">
    <source>
        <dbReference type="EnsemblPlants" id="Zm00001eb402920_P001"/>
    </source>
</evidence>
<dbReference type="Pfam" id="PF00067">
    <property type="entry name" value="p450"/>
    <property type="match status" value="1"/>
</dbReference>
<dbReference type="InterPro" id="IPR050651">
    <property type="entry name" value="Plant_Cytochrome_P450_Monoox"/>
</dbReference>
<evidence type="ECO:0000313" key="7">
    <source>
        <dbReference type="Proteomes" id="UP000007305"/>
    </source>
</evidence>
<dbReference type="GO" id="GO:0005506">
    <property type="term" value="F:iron ion binding"/>
    <property type="evidence" value="ECO:0007669"/>
    <property type="project" value="InterPro"/>
</dbReference>
<keyword evidence="4" id="KW-0560">Oxidoreductase</keyword>
<dbReference type="Gene3D" id="3.30.565.10">
    <property type="entry name" value="Histidine kinase-like ATPase, C-terminal domain"/>
    <property type="match status" value="1"/>
</dbReference>
<keyword evidence="5" id="KW-0408">Iron</keyword>
<evidence type="ECO:0000256" key="3">
    <source>
        <dbReference type="ARBA" id="ARBA00022723"/>
    </source>
</evidence>
<dbReference type="InterPro" id="IPR036890">
    <property type="entry name" value="HATPase_C_sf"/>
</dbReference>
<reference evidence="6" key="3">
    <citation type="submission" date="2021-05" db="UniProtKB">
        <authorList>
            <consortium name="EnsemblPlants"/>
        </authorList>
    </citation>
    <scope>IDENTIFICATION</scope>
    <source>
        <strain evidence="6">cv. B73</strain>
    </source>
</reference>
<name>A0A804UKK6_MAIZE</name>
<organism evidence="6 7">
    <name type="scientific">Zea mays</name>
    <name type="common">Maize</name>
    <dbReference type="NCBI Taxonomy" id="4577"/>
    <lineage>
        <taxon>Eukaryota</taxon>
        <taxon>Viridiplantae</taxon>
        <taxon>Streptophyta</taxon>
        <taxon>Embryophyta</taxon>
        <taxon>Tracheophyta</taxon>
        <taxon>Spermatophyta</taxon>
        <taxon>Magnoliopsida</taxon>
        <taxon>Liliopsida</taxon>
        <taxon>Poales</taxon>
        <taxon>Poaceae</taxon>
        <taxon>PACMAD clade</taxon>
        <taxon>Panicoideae</taxon>
        <taxon>Andropogonodae</taxon>
        <taxon>Andropogoneae</taxon>
        <taxon>Tripsacinae</taxon>
        <taxon>Zea</taxon>
    </lineage>
</organism>
<accession>A0A804UKK6</accession>
<evidence type="ECO:0000256" key="2">
    <source>
        <dbReference type="ARBA" id="ARBA00022617"/>
    </source>
</evidence>
<keyword evidence="3" id="KW-0479">Metal-binding</keyword>
<dbReference type="Gene3D" id="3.40.50.1110">
    <property type="entry name" value="SGNH hydrolase"/>
    <property type="match status" value="1"/>
</dbReference>
<reference evidence="6" key="2">
    <citation type="submission" date="2019-07" db="EMBL/GenBank/DDBJ databases">
        <authorList>
            <person name="Seetharam A."/>
            <person name="Woodhouse M."/>
            <person name="Cannon E."/>
        </authorList>
    </citation>
    <scope>NUCLEOTIDE SEQUENCE [LARGE SCALE GENOMIC DNA]</scope>
    <source>
        <strain evidence="6">cv. B73</strain>
    </source>
</reference>
<evidence type="ECO:0000256" key="5">
    <source>
        <dbReference type="ARBA" id="ARBA00023004"/>
    </source>
</evidence>
<dbReference type="Gramene" id="Zm00001eb402920_T001">
    <property type="protein sequence ID" value="Zm00001eb402920_P001"/>
    <property type="gene ID" value="Zm00001eb402920"/>
</dbReference>
<reference evidence="7" key="1">
    <citation type="journal article" date="2009" name="Science">
        <title>The B73 maize genome: complexity, diversity, and dynamics.</title>
        <authorList>
            <person name="Schnable P.S."/>
            <person name="Ware D."/>
            <person name="Fulton R.S."/>
            <person name="Stein J.C."/>
            <person name="Wei F."/>
            <person name="Pasternak S."/>
            <person name="Liang C."/>
            <person name="Zhang J."/>
            <person name="Fulton L."/>
            <person name="Graves T.A."/>
            <person name="Minx P."/>
            <person name="Reily A.D."/>
            <person name="Courtney L."/>
            <person name="Kruchowski S.S."/>
            <person name="Tomlinson C."/>
            <person name="Strong C."/>
            <person name="Delehaunty K."/>
            <person name="Fronick C."/>
            <person name="Courtney B."/>
            <person name="Rock S.M."/>
            <person name="Belter E."/>
            <person name="Du F."/>
            <person name="Kim K."/>
            <person name="Abbott R.M."/>
            <person name="Cotton M."/>
            <person name="Levy A."/>
            <person name="Marchetto P."/>
            <person name="Ochoa K."/>
            <person name="Jackson S.M."/>
            <person name="Gillam B."/>
            <person name="Chen W."/>
            <person name="Yan L."/>
            <person name="Higginbotham J."/>
            <person name="Cardenas M."/>
            <person name="Waligorski J."/>
            <person name="Applebaum E."/>
            <person name="Phelps L."/>
            <person name="Falcone J."/>
            <person name="Kanchi K."/>
            <person name="Thane T."/>
            <person name="Scimone A."/>
            <person name="Thane N."/>
            <person name="Henke J."/>
            <person name="Wang T."/>
            <person name="Ruppert J."/>
            <person name="Shah N."/>
            <person name="Rotter K."/>
            <person name="Hodges J."/>
            <person name="Ingenthron E."/>
            <person name="Cordes M."/>
            <person name="Kohlberg S."/>
            <person name="Sgro J."/>
            <person name="Delgado B."/>
            <person name="Mead K."/>
            <person name="Chinwalla A."/>
            <person name="Leonard S."/>
            <person name="Crouse K."/>
            <person name="Collura K."/>
            <person name="Kudrna D."/>
            <person name="Currie J."/>
            <person name="He R."/>
            <person name="Angelova A."/>
            <person name="Rajasekar S."/>
            <person name="Mueller T."/>
            <person name="Lomeli R."/>
            <person name="Scara G."/>
            <person name="Ko A."/>
            <person name="Delaney K."/>
            <person name="Wissotski M."/>
            <person name="Lopez G."/>
            <person name="Campos D."/>
            <person name="Braidotti M."/>
            <person name="Ashley E."/>
            <person name="Golser W."/>
            <person name="Kim H."/>
            <person name="Lee S."/>
            <person name="Lin J."/>
            <person name="Dujmic Z."/>
            <person name="Kim W."/>
            <person name="Talag J."/>
            <person name="Zuccolo A."/>
            <person name="Fan C."/>
            <person name="Sebastian A."/>
            <person name="Kramer M."/>
            <person name="Spiegel L."/>
            <person name="Nascimento L."/>
            <person name="Zutavern T."/>
            <person name="Miller B."/>
            <person name="Ambroise C."/>
            <person name="Muller S."/>
            <person name="Spooner W."/>
            <person name="Narechania A."/>
            <person name="Ren L."/>
            <person name="Wei S."/>
            <person name="Kumari S."/>
            <person name="Faga B."/>
            <person name="Levy M.J."/>
            <person name="McMahan L."/>
            <person name="Van Buren P."/>
            <person name="Vaughn M.W."/>
            <person name="Ying K."/>
            <person name="Yeh C.-T."/>
            <person name="Emrich S.J."/>
            <person name="Jia Y."/>
            <person name="Kalyanaraman A."/>
            <person name="Hsia A.-P."/>
            <person name="Barbazuk W.B."/>
            <person name="Baucom R.S."/>
            <person name="Brutnell T.P."/>
            <person name="Carpita N.C."/>
            <person name="Chaparro C."/>
            <person name="Chia J.-M."/>
            <person name="Deragon J.-M."/>
            <person name="Estill J.C."/>
            <person name="Fu Y."/>
            <person name="Jeddeloh J.A."/>
            <person name="Han Y."/>
            <person name="Lee H."/>
            <person name="Li P."/>
            <person name="Lisch D.R."/>
            <person name="Liu S."/>
            <person name="Liu Z."/>
            <person name="Nagel D.H."/>
            <person name="McCann M.C."/>
            <person name="SanMiguel P."/>
            <person name="Myers A.M."/>
            <person name="Nettleton D."/>
            <person name="Nguyen J."/>
            <person name="Penning B.W."/>
            <person name="Ponnala L."/>
            <person name="Schneider K.L."/>
            <person name="Schwartz D.C."/>
            <person name="Sharma A."/>
            <person name="Soderlund C."/>
            <person name="Springer N.M."/>
            <person name="Sun Q."/>
            <person name="Wang H."/>
            <person name="Waterman M."/>
            <person name="Westerman R."/>
            <person name="Wolfgruber T.K."/>
            <person name="Yang L."/>
            <person name="Yu Y."/>
            <person name="Zhang L."/>
            <person name="Zhou S."/>
            <person name="Zhu Q."/>
            <person name="Bennetzen J.L."/>
            <person name="Dawe R.K."/>
            <person name="Jiang J."/>
            <person name="Jiang N."/>
            <person name="Presting G.G."/>
            <person name="Wessler S.R."/>
            <person name="Aluru S."/>
            <person name="Martienssen R.A."/>
            <person name="Clifton S.W."/>
            <person name="McCombie W.R."/>
            <person name="Wing R.A."/>
            <person name="Wilson R.K."/>
        </authorList>
    </citation>
    <scope>NUCLEOTIDE SEQUENCE [LARGE SCALE GENOMIC DNA]</scope>
    <source>
        <strain evidence="7">cv. B73</strain>
    </source>
</reference>
<proteinExistence type="predicted"/>
<dbReference type="InterPro" id="IPR036396">
    <property type="entry name" value="Cyt_P450_sf"/>
</dbReference>
<dbReference type="InterPro" id="IPR001128">
    <property type="entry name" value="Cyt_P450"/>
</dbReference>
<dbReference type="AlphaFoldDB" id="A0A804UKK6"/>
<dbReference type="PANTHER" id="PTHR47947:SF59">
    <property type="entry name" value="CYTOCHROME P450 CYP81A9"/>
    <property type="match status" value="1"/>
</dbReference>
<sequence>MDHTDVVVRKLLDAMALMEKRLTAALAGSHGEQTARGCTAFFDDGRIDELDVWDEDATSVDADDSVSASMVDRELRFDEFTFNDKSAQYHLSSTHEALFSDGANPFFDEACYALTVFDQMPSPCFDGEPIFDEVPNDSITEYELSFMEVPHFALRCEKIQQHVDVAALRGEEHLVSLETMKSKVEAGNTMAAMAAAASPLPSLLAVGNLTPSSIAQPHPQAGAVGSSESELAAPSSVHDDSVALIAVSGRCDYARANEMTSAQIDAMAQDETDEIANTVEQLTGLGVEKVVATALPPIGCTPWLSRSNNYGSCSTLDTLFQVVAVYKFRDPKTSDQEMLESICGVLMPLKLQAKVSRPMDIIINSLYNNKDIFVWESISNVSDALERIRILSLTDKEVLVEGDTEKLEIQLDKEKKMLSMQDKSIGMTIIANGVQVRPLPWPSFYYYAAWVRWMKSLVMALCWDLFGAGTETTLVTTEWAPSLLLNHPEALKKAQAELDALVGSSHLITTDDMCYLGYLHCIINETLHMYSAAMLLLPHESMVDCKVDGYDGTLSKDDGLVDGLRKCEQWKWQDIFASKETKTSSWFHEFIGRAKKPEMGCPPFGCGCGWDVVPYKQPWPPPMQFMLLGDGVQVRPMAWPSFYCYATLVRWIKSLVVANILTKHPWLAIDRGSLFKVDCSYSTTGASLQYALQLFLLLGIFRANAWNCTCPLVTTLKDHNASAMPLTLLI</sequence>
<protein>
    <submittedName>
        <fullName evidence="6">Uncharacterized protein</fullName>
    </submittedName>
</protein>
<keyword evidence="2" id="KW-0349">Heme</keyword>
<comment type="subunit">
    <text evidence="1">Homodimer.</text>
</comment>
<dbReference type="SUPFAM" id="SSF55874">
    <property type="entry name" value="ATPase domain of HSP90 chaperone/DNA topoisomerase II/histidine kinase"/>
    <property type="match status" value="1"/>
</dbReference>
<dbReference type="EnsemblPlants" id="Zm00001eb402920_T001">
    <property type="protein sequence ID" value="Zm00001eb402920_P001"/>
    <property type="gene ID" value="Zm00001eb402920"/>
</dbReference>
<dbReference type="GO" id="GO:0004497">
    <property type="term" value="F:monooxygenase activity"/>
    <property type="evidence" value="ECO:0000318"/>
    <property type="project" value="GO_Central"/>
</dbReference>
<dbReference type="InterPro" id="IPR036514">
    <property type="entry name" value="SGNH_hydro_sf"/>
</dbReference>
<dbReference type="PANTHER" id="PTHR47947">
    <property type="entry name" value="CYTOCHROME P450 82C3-RELATED"/>
    <property type="match status" value="1"/>
</dbReference>
<evidence type="ECO:0000256" key="4">
    <source>
        <dbReference type="ARBA" id="ARBA00023002"/>
    </source>
</evidence>
<dbReference type="SUPFAM" id="SSF48264">
    <property type="entry name" value="Cytochrome P450"/>
    <property type="match status" value="1"/>
</dbReference>
<dbReference type="Gene3D" id="1.10.630.10">
    <property type="entry name" value="Cytochrome P450"/>
    <property type="match status" value="1"/>
</dbReference>
<dbReference type="PRINTS" id="PR00463">
    <property type="entry name" value="EP450I"/>
</dbReference>
<keyword evidence="7" id="KW-1185">Reference proteome</keyword>
<dbReference type="GO" id="GO:0016705">
    <property type="term" value="F:oxidoreductase activity, acting on paired donors, with incorporation or reduction of molecular oxygen"/>
    <property type="evidence" value="ECO:0007669"/>
    <property type="project" value="InterPro"/>
</dbReference>
<evidence type="ECO:0000256" key="1">
    <source>
        <dbReference type="ARBA" id="ARBA00011738"/>
    </source>
</evidence>
<dbReference type="InParanoid" id="A0A804UKK6"/>
<dbReference type="InterPro" id="IPR002401">
    <property type="entry name" value="Cyt_P450_E_grp-I"/>
</dbReference>
<dbReference type="GO" id="GO:0020037">
    <property type="term" value="F:heme binding"/>
    <property type="evidence" value="ECO:0007669"/>
    <property type="project" value="InterPro"/>
</dbReference>
<dbReference type="Proteomes" id="UP000007305">
    <property type="component" value="Chromosome 9"/>
</dbReference>